<proteinExistence type="predicted"/>
<evidence type="ECO:0000313" key="3">
    <source>
        <dbReference type="Proteomes" id="UP000190162"/>
    </source>
</evidence>
<sequence>MKKMRDARSGDIRLRLGGGTGLKVFGLLLLATSVFLAVLGSVNSGEKIFYWSVCTAFGWHMTFLNHQIVINPNTRQFARKISSLYSIYRFEANLDAIRGFAVSRALISRDRYGRKVFELAVLFASGKREKLLAGSKDTLIQNGQDIATLCDKPFYVDAA</sequence>
<keyword evidence="1" id="KW-0812">Transmembrane</keyword>
<keyword evidence="1" id="KW-1133">Transmembrane helix</keyword>
<gene>
    <name evidence="2" type="ORF">SAMN02745132_02505</name>
</gene>
<keyword evidence="3" id="KW-1185">Reference proteome</keyword>
<keyword evidence="1" id="KW-0472">Membrane</keyword>
<protein>
    <submittedName>
        <fullName evidence="2">Uncharacterized protein</fullName>
    </submittedName>
</protein>
<dbReference type="RefSeq" id="WP_101210130.1">
    <property type="nucleotide sequence ID" value="NZ_FUXU01000030.1"/>
</dbReference>
<reference evidence="3" key="1">
    <citation type="submission" date="2017-02" db="EMBL/GenBank/DDBJ databases">
        <authorList>
            <person name="Varghese N."/>
            <person name="Submissions S."/>
        </authorList>
    </citation>
    <scope>NUCLEOTIDE SEQUENCE [LARGE SCALE GENOMIC DNA]</scope>
    <source>
        <strain evidence="3">DSM 22720</strain>
    </source>
</reference>
<evidence type="ECO:0000256" key="1">
    <source>
        <dbReference type="SAM" id="Phobius"/>
    </source>
</evidence>
<dbReference type="OrthoDB" id="5917431at2"/>
<feature type="transmembrane region" description="Helical" evidence="1">
    <location>
        <begin position="48"/>
        <end position="70"/>
    </location>
</feature>
<feature type="transmembrane region" description="Helical" evidence="1">
    <location>
        <begin position="21"/>
        <end position="42"/>
    </location>
</feature>
<dbReference type="Proteomes" id="UP000190162">
    <property type="component" value="Unassembled WGS sequence"/>
</dbReference>
<dbReference type="AlphaFoldDB" id="A0A1T4UTQ2"/>
<organism evidence="2 3">
    <name type="scientific">Enterovibrio nigricans DSM 22720</name>
    <dbReference type="NCBI Taxonomy" id="1121868"/>
    <lineage>
        <taxon>Bacteria</taxon>
        <taxon>Pseudomonadati</taxon>
        <taxon>Pseudomonadota</taxon>
        <taxon>Gammaproteobacteria</taxon>
        <taxon>Vibrionales</taxon>
        <taxon>Vibrionaceae</taxon>
        <taxon>Enterovibrio</taxon>
    </lineage>
</organism>
<evidence type="ECO:0000313" key="2">
    <source>
        <dbReference type="EMBL" id="SKA56063.1"/>
    </source>
</evidence>
<name>A0A1T4UTQ2_9GAMM</name>
<accession>A0A1T4UTQ2</accession>
<dbReference type="EMBL" id="FUXU01000030">
    <property type="protein sequence ID" value="SKA56063.1"/>
    <property type="molecule type" value="Genomic_DNA"/>
</dbReference>